<evidence type="ECO:0000313" key="2">
    <source>
        <dbReference type="Proteomes" id="UP001352852"/>
    </source>
</evidence>
<keyword evidence="2" id="KW-1185">Reference proteome</keyword>
<name>A0ABU7D4L6_9TELE</name>
<organism evidence="1 2">
    <name type="scientific">Characodon lateralis</name>
    <dbReference type="NCBI Taxonomy" id="208331"/>
    <lineage>
        <taxon>Eukaryota</taxon>
        <taxon>Metazoa</taxon>
        <taxon>Chordata</taxon>
        <taxon>Craniata</taxon>
        <taxon>Vertebrata</taxon>
        <taxon>Euteleostomi</taxon>
        <taxon>Actinopterygii</taxon>
        <taxon>Neopterygii</taxon>
        <taxon>Teleostei</taxon>
        <taxon>Neoteleostei</taxon>
        <taxon>Acanthomorphata</taxon>
        <taxon>Ovalentaria</taxon>
        <taxon>Atherinomorphae</taxon>
        <taxon>Cyprinodontiformes</taxon>
        <taxon>Goodeidae</taxon>
        <taxon>Characodon</taxon>
    </lineage>
</organism>
<proteinExistence type="predicted"/>
<sequence>MCSLLLDFGAGGLCVAGVESVLAALHQHGFVRCAAGDHHGYGQCNSENFTSLFLRKMAIVQWQ</sequence>
<gene>
    <name evidence="1" type="ORF">CHARACLAT_027838</name>
</gene>
<comment type="caution">
    <text evidence="1">The sequence shown here is derived from an EMBL/GenBank/DDBJ whole genome shotgun (WGS) entry which is preliminary data.</text>
</comment>
<accession>A0ABU7D4L6</accession>
<dbReference type="Proteomes" id="UP001352852">
    <property type="component" value="Unassembled WGS sequence"/>
</dbReference>
<dbReference type="EMBL" id="JAHUTJ010011789">
    <property type="protein sequence ID" value="MED6268929.1"/>
    <property type="molecule type" value="Genomic_DNA"/>
</dbReference>
<protein>
    <submittedName>
        <fullName evidence="1">Uncharacterized protein</fullName>
    </submittedName>
</protein>
<evidence type="ECO:0000313" key="1">
    <source>
        <dbReference type="EMBL" id="MED6268929.1"/>
    </source>
</evidence>
<feature type="non-terminal residue" evidence="1">
    <location>
        <position position="63"/>
    </location>
</feature>
<reference evidence="1 2" key="1">
    <citation type="submission" date="2021-06" db="EMBL/GenBank/DDBJ databases">
        <authorList>
            <person name="Palmer J.M."/>
        </authorList>
    </citation>
    <scope>NUCLEOTIDE SEQUENCE [LARGE SCALE GENOMIC DNA]</scope>
    <source>
        <strain evidence="1 2">CL_MEX2019</strain>
        <tissue evidence="1">Muscle</tissue>
    </source>
</reference>